<dbReference type="InterPro" id="IPR020849">
    <property type="entry name" value="Small_GTPase_Ras-type"/>
</dbReference>
<accession>A0A163KAE7</accession>
<dbReference type="InterPro" id="IPR001806">
    <property type="entry name" value="Small_GTPase"/>
</dbReference>
<dbReference type="PRINTS" id="PR00449">
    <property type="entry name" value="RASTRNSFRMNG"/>
</dbReference>
<evidence type="ECO:0000313" key="4">
    <source>
        <dbReference type="Proteomes" id="UP000076837"/>
    </source>
</evidence>
<evidence type="ECO:0000313" key="3">
    <source>
        <dbReference type="EMBL" id="KZM26877.1"/>
    </source>
</evidence>
<proteinExistence type="predicted"/>
<dbReference type="InterPro" id="IPR027417">
    <property type="entry name" value="P-loop_NTPase"/>
</dbReference>
<evidence type="ECO:0000256" key="2">
    <source>
        <dbReference type="ARBA" id="ARBA00023134"/>
    </source>
</evidence>
<dbReference type="Pfam" id="PF00071">
    <property type="entry name" value="Ras"/>
    <property type="match status" value="1"/>
</dbReference>
<name>A0A163KAE7_DIDRA</name>
<reference evidence="3 4" key="1">
    <citation type="journal article" date="2016" name="Sci. Rep.">
        <title>Draft genome sequencing and secretome analysis of fungal phytopathogen Ascochyta rabiei provides insight into the necrotrophic effector repertoire.</title>
        <authorList>
            <person name="Verma S."/>
            <person name="Gazara R.K."/>
            <person name="Nizam S."/>
            <person name="Parween S."/>
            <person name="Chattopadhyay D."/>
            <person name="Verma P.K."/>
        </authorList>
    </citation>
    <scope>NUCLEOTIDE SEQUENCE [LARGE SCALE GENOMIC DNA]</scope>
    <source>
        <strain evidence="3 4">ArDII</strain>
    </source>
</reference>
<dbReference type="Proteomes" id="UP000076837">
    <property type="component" value="Unassembled WGS sequence"/>
</dbReference>
<dbReference type="Gene3D" id="3.40.50.300">
    <property type="entry name" value="P-loop containing nucleotide triphosphate hydrolases"/>
    <property type="match status" value="1"/>
</dbReference>
<protein>
    <submittedName>
        <fullName evidence="3">GTP binding</fullName>
    </submittedName>
</protein>
<dbReference type="SMART" id="SM00175">
    <property type="entry name" value="RAB"/>
    <property type="match status" value="1"/>
</dbReference>
<dbReference type="STRING" id="5454.A0A163KAE7"/>
<dbReference type="GO" id="GO:0005525">
    <property type="term" value="F:GTP binding"/>
    <property type="evidence" value="ECO:0007669"/>
    <property type="project" value="UniProtKB-KW"/>
</dbReference>
<dbReference type="SMART" id="SM00173">
    <property type="entry name" value="RAS"/>
    <property type="match status" value="1"/>
</dbReference>
<dbReference type="GO" id="GO:0007165">
    <property type="term" value="P:signal transduction"/>
    <property type="evidence" value="ECO:0007669"/>
    <property type="project" value="InterPro"/>
</dbReference>
<dbReference type="GO" id="GO:0016020">
    <property type="term" value="C:membrane"/>
    <property type="evidence" value="ECO:0007669"/>
    <property type="project" value="InterPro"/>
</dbReference>
<keyword evidence="4" id="KW-1185">Reference proteome</keyword>
<gene>
    <name evidence="3" type="ORF">ST47_g1960</name>
</gene>
<dbReference type="AlphaFoldDB" id="A0A163KAE7"/>
<dbReference type="SUPFAM" id="SSF52540">
    <property type="entry name" value="P-loop containing nucleoside triphosphate hydrolases"/>
    <property type="match status" value="1"/>
</dbReference>
<dbReference type="GO" id="GO:0003924">
    <property type="term" value="F:GTPase activity"/>
    <property type="evidence" value="ECO:0007669"/>
    <property type="project" value="InterPro"/>
</dbReference>
<dbReference type="EMBL" id="JYNV01000090">
    <property type="protein sequence ID" value="KZM26877.1"/>
    <property type="molecule type" value="Genomic_DNA"/>
</dbReference>
<comment type="caution">
    <text evidence="3">The sequence shown here is derived from an EMBL/GenBank/DDBJ whole genome shotgun (WGS) entry which is preliminary data.</text>
</comment>
<organism evidence="3 4">
    <name type="scientific">Didymella rabiei</name>
    <name type="common">Chickpea ascochyta blight fungus</name>
    <name type="synonym">Mycosphaerella rabiei</name>
    <dbReference type="NCBI Taxonomy" id="5454"/>
    <lineage>
        <taxon>Eukaryota</taxon>
        <taxon>Fungi</taxon>
        <taxon>Dikarya</taxon>
        <taxon>Ascomycota</taxon>
        <taxon>Pezizomycotina</taxon>
        <taxon>Dothideomycetes</taxon>
        <taxon>Pleosporomycetidae</taxon>
        <taxon>Pleosporales</taxon>
        <taxon>Pleosporineae</taxon>
        <taxon>Didymellaceae</taxon>
        <taxon>Ascochyta</taxon>
    </lineage>
</organism>
<evidence type="ECO:0000256" key="1">
    <source>
        <dbReference type="ARBA" id="ARBA00022741"/>
    </source>
</evidence>
<dbReference type="PROSITE" id="PS51419">
    <property type="entry name" value="RAB"/>
    <property type="match status" value="1"/>
</dbReference>
<keyword evidence="1" id="KW-0547">Nucleotide-binding</keyword>
<dbReference type="PROSITE" id="PS51421">
    <property type="entry name" value="RAS"/>
    <property type="match status" value="1"/>
</dbReference>
<dbReference type="PANTHER" id="PTHR24070">
    <property type="entry name" value="RAS, DI-RAS, AND RHEB FAMILY MEMBERS OF SMALL GTPASE SUPERFAMILY"/>
    <property type="match status" value="1"/>
</dbReference>
<keyword evidence="2" id="KW-0342">GTP-binding</keyword>
<sequence length="233" mass="26521">MSSSTKIYNVIVFGDAGVGKTCFIDQFCYGRSFVIYNPDDSVLSHRIVVDDQASLLTLMDLSTSFLKPEHGVQHVEWAEDMLANAQGIVLLYDVTSLESFQYITDQAYKFLWKCRRSKCKNDDEADDGREDFGCVLAGNKLDLAIIEPGSREVSQILAEDWAQTQHIKSIEMDSLEREGPECVLKLLARNIRKTERLDGWKVNREEKQEQDTKGKKKISIRGTLKDVFKSPRT</sequence>